<proteinExistence type="predicted"/>
<evidence type="ECO:0000313" key="1">
    <source>
        <dbReference type="EMBL" id="CAA9377948.1"/>
    </source>
</evidence>
<gene>
    <name evidence="1" type="ORF">AVDCRST_MAG75-704</name>
</gene>
<dbReference type="AlphaFoldDB" id="A0A6J4N9M0"/>
<protein>
    <submittedName>
        <fullName evidence="1">Uncharacterized protein</fullName>
    </submittedName>
</protein>
<dbReference type="EMBL" id="CADCUO010000044">
    <property type="protein sequence ID" value="CAA9377948.1"/>
    <property type="molecule type" value="Genomic_DNA"/>
</dbReference>
<accession>A0A6J4N9M0</accession>
<reference evidence="1" key="1">
    <citation type="submission" date="2020-02" db="EMBL/GenBank/DDBJ databases">
        <authorList>
            <person name="Meier V. D."/>
        </authorList>
    </citation>
    <scope>NUCLEOTIDE SEQUENCE</scope>
    <source>
        <strain evidence="1">AVDCRST_MAG75</strain>
    </source>
</reference>
<sequence>MTPRLDQGQLRWFVHDVPQRVHVPAGIPLDPGRVGTETGIMSIPRGVPL</sequence>
<organism evidence="1">
    <name type="scientific">uncultured Propionibacteriaceae bacterium</name>
    <dbReference type="NCBI Taxonomy" id="257457"/>
    <lineage>
        <taxon>Bacteria</taxon>
        <taxon>Bacillati</taxon>
        <taxon>Actinomycetota</taxon>
        <taxon>Actinomycetes</taxon>
        <taxon>Propionibacteriales</taxon>
        <taxon>Propionibacteriaceae</taxon>
        <taxon>environmental samples</taxon>
    </lineage>
</organism>
<name>A0A6J4N9M0_9ACTN</name>